<evidence type="ECO:0000313" key="2">
    <source>
        <dbReference type="EMBL" id="GAK73735.1"/>
    </source>
</evidence>
<keyword evidence="3" id="KW-1185">Reference proteome</keyword>
<keyword evidence="1" id="KW-0472">Membrane</keyword>
<reference evidence="3" key="1">
    <citation type="journal article" date="2014" name="Genome Announc.">
        <title>Draft Genome Sequence of ''Candidatus Phytoplasma asteris'' Strain OY-V, an Unculturable Plant-Pathogenic Bacterium.</title>
        <authorList>
            <person name="Kakizawa S."/>
            <person name="Makino A."/>
            <person name="Ishii Y."/>
            <person name="Tamaki H."/>
            <person name="Kamagata Y."/>
        </authorList>
    </citation>
    <scope>NUCLEOTIDE SEQUENCE [LARGE SCALE GENOMIC DNA]</scope>
    <source>
        <strain evidence="3">OY-V</strain>
    </source>
</reference>
<dbReference type="Proteomes" id="UP000028900">
    <property type="component" value="Unassembled WGS sequence"/>
</dbReference>
<feature type="transmembrane region" description="Helical" evidence="1">
    <location>
        <begin position="58"/>
        <end position="75"/>
    </location>
</feature>
<keyword evidence="1" id="KW-1133">Transmembrane helix</keyword>
<evidence type="ECO:0000313" key="3">
    <source>
        <dbReference type="Proteomes" id="UP000028900"/>
    </source>
</evidence>
<feature type="transmembrane region" description="Helical" evidence="1">
    <location>
        <begin position="32"/>
        <end position="52"/>
    </location>
</feature>
<proteinExistence type="predicted"/>
<name>A0ABQ0J2A6_9MOLU</name>
<protein>
    <submittedName>
        <fullName evidence="2">Phosphate ABC transporter membrane protein 1</fullName>
    </submittedName>
</protein>
<gene>
    <name evidence="2" type="ORF">OYV_02160</name>
</gene>
<dbReference type="EMBL" id="BBIY01000017">
    <property type="protein sequence ID" value="GAK73735.1"/>
    <property type="molecule type" value="Genomic_DNA"/>
</dbReference>
<reference evidence="2 3" key="2">
    <citation type="journal article" date="2014" name="Genome Announc.">
        <title>Draft Genome Sequence of 'Candidatus Phytoplasma asteris' Strain OY-V, an Unculturable Plant-Pathogenic Bacterium.</title>
        <authorList>
            <person name="Kakizawa S."/>
            <person name="Makino A."/>
            <person name="Ishii Y."/>
            <person name="Tamaki H."/>
            <person name="Kamagata Y."/>
        </authorList>
    </citation>
    <scope>NUCLEOTIDE SEQUENCE [LARGE SCALE GENOMIC DNA]</scope>
    <source>
        <strain evidence="2 3">OY-V</strain>
    </source>
</reference>
<accession>A0ABQ0J2A6</accession>
<sequence>MVGWLGWVVVCVVLLSSLTVVTFLVSVSFSVIVSVVVFPSVVVVVTSVLVTVPPSPKVLTVTLLSYGSVVVSVLTPSTV</sequence>
<feature type="transmembrane region" description="Helical" evidence="1">
    <location>
        <begin position="6"/>
        <end position="25"/>
    </location>
</feature>
<comment type="caution">
    <text evidence="2">The sequence shown here is derived from an EMBL/GenBank/DDBJ whole genome shotgun (WGS) entry which is preliminary data.</text>
</comment>
<keyword evidence="1" id="KW-0812">Transmembrane</keyword>
<evidence type="ECO:0000256" key="1">
    <source>
        <dbReference type="SAM" id="Phobius"/>
    </source>
</evidence>
<organism evidence="2 3">
    <name type="scientific">'Chrysanthemum coronarium' phytoplasma</name>
    <dbReference type="NCBI Taxonomy" id="1520703"/>
    <lineage>
        <taxon>Bacteria</taxon>
        <taxon>Bacillati</taxon>
        <taxon>Mycoplasmatota</taxon>
        <taxon>Mollicutes</taxon>
        <taxon>Acholeplasmatales</taxon>
        <taxon>Acholeplasmataceae</taxon>
        <taxon>Candidatus Phytoplasma</taxon>
        <taxon>16SrI (Aster yellows group)</taxon>
    </lineage>
</organism>